<dbReference type="SUPFAM" id="SSF50475">
    <property type="entry name" value="FMN-binding split barrel"/>
    <property type="match status" value="1"/>
</dbReference>
<dbReference type="AlphaFoldDB" id="X1CZM2"/>
<protein>
    <submittedName>
        <fullName evidence="1">Uncharacterized protein</fullName>
    </submittedName>
</protein>
<feature type="non-terminal residue" evidence="1">
    <location>
        <position position="1"/>
    </location>
</feature>
<proteinExistence type="predicted"/>
<gene>
    <name evidence="1" type="ORF">S01H4_63292</name>
</gene>
<organism evidence="1">
    <name type="scientific">marine sediment metagenome</name>
    <dbReference type="NCBI Taxonomy" id="412755"/>
    <lineage>
        <taxon>unclassified sequences</taxon>
        <taxon>metagenomes</taxon>
        <taxon>ecological metagenomes</taxon>
    </lineage>
</organism>
<comment type="caution">
    <text evidence="1">The sequence shown here is derived from an EMBL/GenBank/DDBJ whole genome shotgun (WGS) entry which is preliminary data.</text>
</comment>
<sequence>WHDDWDKYYTGGIDDPDYSVLRLYPNSAKGWSGSGTFKLDLGDSP</sequence>
<evidence type="ECO:0000313" key="1">
    <source>
        <dbReference type="EMBL" id="GAH13337.1"/>
    </source>
</evidence>
<accession>X1CZM2</accession>
<name>X1CZM2_9ZZZZ</name>
<dbReference type="Gene3D" id="2.30.110.10">
    <property type="entry name" value="Electron Transport, Fmn-binding Protein, Chain A"/>
    <property type="match status" value="1"/>
</dbReference>
<reference evidence="1" key="1">
    <citation type="journal article" date="2014" name="Front. Microbiol.">
        <title>High frequency of phylogenetically diverse reductive dehalogenase-homologous genes in deep subseafloor sedimentary metagenomes.</title>
        <authorList>
            <person name="Kawai M."/>
            <person name="Futagami T."/>
            <person name="Toyoda A."/>
            <person name="Takaki Y."/>
            <person name="Nishi S."/>
            <person name="Hori S."/>
            <person name="Arai W."/>
            <person name="Tsubouchi T."/>
            <person name="Morono Y."/>
            <person name="Uchiyama I."/>
            <person name="Ito T."/>
            <person name="Fujiyama A."/>
            <person name="Inagaki F."/>
            <person name="Takami H."/>
        </authorList>
    </citation>
    <scope>NUCLEOTIDE SEQUENCE</scope>
    <source>
        <strain evidence="1">Expedition CK06-06</strain>
    </source>
</reference>
<dbReference type="EMBL" id="BART01038021">
    <property type="protein sequence ID" value="GAH13337.1"/>
    <property type="molecule type" value="Genomic_DNA"/>
</dbReference>
<dbReference type="InterPro" id="IPR012349">
    <property type="entry name" value="Split_barrel_FMN-bd"/>
</dbReference>